<proteinExistence type="predicted"/>
<reference evidence="1" key="2">
    <citation type="submission" date="2020-11" db="EMBL/GenBank/DDBJ databases">
        <authorList>
            <person name="McCartney M.A."/>
            <person name="Auch B."/>
            <person name="Kono T."/>
            <person name="Mallez S."/>
            <person name="Becker A."/>
            <person name="Gohl D.M."/>
            <person name="Silverstein K.A.T."/>
            <person name="Koren S."/>
            <person name="Bechman K.B."/>
            <person name="Herman A."/>
            <person name="Abrahante J.E."/>
            <person name="Garbe J."/>
        </authorList>
    </citation>
    <scope>NUCLEOTIDE SEQUENCE</scope>
    <source>
        <strain evidence="1">Duluth1</strain>
        <tissue evidence="1">Whole animal</tissue>
    </source>
</reference>
<protein>
    <submittedName>
        <fullName evidence="1">Uncharacterized protein</fullName>
    </submittedName>
</protein>
<dbReference type="Proteomes" id="UP000828390">
    <property type="component" value="Unassembled WGS sequence"/>
</dbReference>
<sequence length="55" mass="6202">MWMKCDDLDGLSVRLQPLPAVCPNRHRCTSLCGKRSSQRLEPVASLPWCLTMTTV</sequence>
<reference evidence="1" key="1">
    <citation type="journal article" date="2019" name="bioRxiv">
        <title>The Genome of the Zebra Mussel, Dreissena polymorpha: A Resource for Invasive Species Research.</title>
        <authorList>
            <person name="McCartney M.A."/>
            <person name="Auch B."/>
            <person name="Kono T."/>
            <person name="Mallez S."/>
            <person name="Zhang Y."/>
            <person name="Obille A."/>
            <person name="Becker A."/>
            <person name="Abrahante J.E."/>
            <person name="Garbe J."/>
            <person name="Badalamenti J.P."/>
            <person name="Herman A."/>
            <person name="Mangelson H."/>
            <person name="Liachko I."/>
            <person name="Sullivan S."/>
            <person name="Sone E.D."/>
            <person name="Koren S."/>
            <person name="Silverstein K.A.T."/>
            <person name="Beckman K.B."/>
            <person name="Gohl D.M."/>
        </authorList>
    </citation>
    <scope>NUCLEOTIDE SEQUENCE</scope>
    <source>
        <strain evidence="1">Duluth1</strain>
        <tissue evidence="1">Whole animal</tissue>
    </source>
</reference>
<evidence type="ECO:0000313" key="1">
    <source>
        <dbReference type="EMBL" id="KAH3709364.1"/>
    </source>
</evidence>
<dbReference type="AlphaFoldDB" id="A0A9D3Z355"/>
<comment type="caution">
    <text evidence="1">The sequence shown here is derived from an EMBL/GenBank/DDBJ whole genome shotgun (WGS) entry which is preliminary data.</text>
</comment>
<name>A0A9D3Z355_DREPO</name>
<gene>
    <name evidence="1" type="ORF">DPMN_068826</name>
</gene>
<accession>A0A9D3Z355</accession>
<keyword evidence="2" id="KW-1185">Reference proteome</keyword>
<dbReference type="EMBL" id="JAIWYP010000014">
    <property type="protein sequence ID" value="KAH3709364.1"/>
    <property type="molecule type" value="Genomic_DNA"/>
</dbReference>
<evidence type="ECO:0000313" key="2">
    <source>
        <dbReference type="Proteomes" id="UP000828390"/>
    </source>
</evidence>
<organism evidence="1 2">
    <name type="scientific">Dreissena polymorpha</name>
    <name type="common">Zebra mussel</name>
    <name type="synonym">Mytilus polymorpha</name>
    <dbReference type="NCBI Taxonomy" id="45954"/>
    <lineage>
        <taxon>Eukaryota</taxon>
        <taxon>Metazoa</taxon>
        <taxon>Spiralia</taxon>
        <taxon>Lophotrochozoa</taxon>
        <taxon>Mollusca</taxon>
        <taxon>Bivalvia</taxon>
        <taxon>Autobranchia</taxon>
        <taxon>Heteroconchia</taxon>
        <taxon>Euheterodonta</taxon>
        <taxon>Imparidentia</taxon>
        <taxon>Neoheterodontei</taxon>
        <taxon>Myida</taxon>
        <taxon>Dreissenoidea</taxon>
        <taxon>Dreissenidae</taxon>
        <taxon>Dreissena</taxon>
    </lineage>
</organism>